<name>A0A1C5H2F6_9ACTN</name>
<dbReference type="Proteomes" id="UP000198215">
    <property type="component" value="Chromosome I"/>
</dbReference>
<feature type="domain" description="Glycosyltransferase 2-like" evidence="5">
    <location>
        <begin position="11"/>
        <end position="131"/>
    </location>
</feature>
<gene>
    <name evidence="7" type="ORF">GA0070614_0727</name>
</gene>
<comment type="pathway">
    <text evidence="1">Cell wall biogenesis; cell wall polysaccharide biosynthesis.</text>
</comment>
<reference evidence="8" key="1">
    <citation type="submission" date="2016-06" db="EMBL/GenBank/DDBJ databases">
        <authorList>
            <person name="Varghese N."/>
            <person name="Submissions Spin"/>
        </authorList>
    </citation>
    <scope>NUCLEOTIDE SEQUENCE [LARGE SCALE GENOMIC DNA]</scope>
    <source>
        <strain evidence="8">DSM 45161</strain>
    </source>
</reference>
<evidence type="ECO:0000259" key="6">
    <source>
        <dbReference type="Pfam" id="PF02709"/>
    </source>
</evidence>
<keyword evidence="4 7" id="KW-0808">Transferase</keyword>
<accession>A0A1C5H2F6</accession>
<comment type="similarity">
    <text evidence="2">Belongs to the glycosyltransferase 2 family.</text>
</comment>
<evidence type="ECO:0000256" key="2">
    <source>
        <dbReference type="ARBA" id="ARBA00006739"/>
    </source>
</evidence>
<dbReference type="InterPro" id="IPR029044">
    <property type="entry name" value="Nucleotide-diphossugar_trans"/>
</dbReference>
<protein>
    <submittedName>
        <fullName evidence="7">Glycosyltransferase, GT2 family</fullName>
    </submittedName>
</protein>
<sequence length="420" mass="46511">MSTQDVPSLISVVVPTYNRAELLRGTLTALAGQRLPAACFEVVVVDDGSTDDTRDRVHAFADRLRVRYAYQEDLGFRAAAARNTGARLAGAGVLVFVDTGVLPGPDFLTAHLAAHRSPGPSRAVIGYTYGYRPDDPTPGLDAALRSHGPEEVVRRFGTAPAFQDSRHPTFAASRFDLSRVPLPWQLFWSLNCSVPTKDFRAVGGFDEDFRTWGGEDMELGIRLHRRGLAFEVRREAWAVDTPHPRSVTPDAGDNRSNVLTILHKHPEPVTELLWAWFSRHLPQVGDTRAWHVRQELPAIQRAIGRVRTRDVTAELTRLRDDVPPGARIAVFGCGPALPADFPPAVLLDFDEQLLRRLPHGSRHQIRHSLGIRTVLPDNAVDVVLDTSRMTPLWRRWGRHILAEAHRVGRTVRGAGADASG</sequence>
<dbReference type="Pfam" id="PF02709">
    <property type="entry name" value="Glyco_transf_7C"/>
    <property type="match status" value="1"/>
</dbReference>
<dbReference type="EMBL" id="LT607753">
    <property type="protein sequence ID" value="SCG40236.1"/>
    <property type="molecule type" value="Genomic_DNA"/>
</dbReference>
<evidence type="ECO:0000313" key="7">
    <source>
        <dbReference type="EMBL" id="SCG40236.1"/>
    </source>
</evidence>
<organism evidence="7 8">
    <name type="scientific">Micromonospora coxensis</name>
    <dbReference type="NCBI Taxonomy" id="356852"/>
    <lineage>
        <taxon>Bacteria</taxon>
        <taxon>Bacillati</taxon>
        <taxon>Actinomycetota</taxon>
        <taxon>Actinomycetes</taxon>
        <taxon>Micromonosporales</taxon>
        <taxon>Micromonosporaceae</taxon>
        <taxon>Micromonospora</taxon>
    </lineage>
</organism>
<keyword evidence="3" id="KW-0328">Glycosyltransferase</keyword>
<dbReference type="OrthoDB" id="4120491at2"/>
<dbReference type="SUPFAM" id="SSF53448">
    <property type="entry name" value="Nucleotide-diphospho-sugar transferases"/>
    <property type="match status" value="1"/>
</dbReference>
<evidence type="ECO:0000256" key="4">
    <source>
        <dbReference type="ARBA" id="ARBA00022679"/>
    </source>
</evidence>
<dbReference type="PANTHER" id="PTHR43179:SF12">
    <property type="entry name" value="GALACTOFURANOSYLTRANSFERASE GLFT2"/>
    <property type="match status" value="1"/>
</dbReference>
<evidence type="ECO:0000256" key="1">
    <source>
        <dbReference type="ARBA" id="ARBA00004776"/>
    </source>
</evidence>
<evidence type="ECO:0000313" key="8">
    <source>
        <dbReference type="Proteomes" id="UP000198215"/>
    </source>
</evidence>
<proteinExistence type="inferred from homology"/>
<dbReference type="Gene3D" id="3.90.550.10">
    <property type="entry name" value="Spore Coat Polysaccharide Biosynthesis Protein SpsA, Chain A"/>
    <property type="match status" value="1"/>
</dbReference>
<dbReference type="InterPro" id="IPR027791">
    <property type="entry name" value="Galactosyl_T_C"/>
</dbReference>
<dbReference type="AlphaFoldDB" id="A0A1C5H2F6"/>
<dbReference type="GO" id="GO:0016757">
    <property type="term" value="F:glycosyltransferase activity"/>
    <property type="evidence" value="ECO:0007669"/>
    <property type="project" value="UniProtKB-KW"/>
</dbReference>
<evidence type="ECO:0000259" key="5">
    <source>
        <dbReference type="Pfam" id="PF00535"/>
    </source>
</evidence>
<keyword evidence="8" id="KW-1185">Reference proteome</keyword>
<feature type="domain" description="Galactosyltransferase C-terminal" evidence="6">
    <location>
        <begin position="175"/>
        <end position="232"/>
    </location>
</feature>
<dbReference type="PANTHER" id="PTHR43179">
    <property type="entry name" value="RHAMNOSYLTRANSFERASE WBBL"/>
    <property type="match status" value="1"/>
</dbReference>
<dbReference type="InterPro" id="IPR001173">
    <property type="entry name" value="Glyco_trans_2-like"/>
</dbReference>
<evidence type="ECO:0000256" key="3">
    <source>
        <dbReference type="ARBA" id="ARBA00022676"/>
    </source>
</evidence>
<dbReference type="Pfam" id="PF00535">
    <property type="entry name" value="Glycos_transf_2"/>
    <property type="match status" value="1"/>
</dbReference>